<sequence length="169" mass="17779">MDERQELNAGKASMIVLGLVAMVALGVLAWEYITTKDVTNTWAIVTLLGTGGLFLLLTRMIGGAEAPKTFLGKELPTESTAEAKAERRRAYAIDAGLFAIAMAALSVVGLSMGDAEAVTPAFLKGTTGYVVGGAIGLIGGFAIYYGFNYLVGESASRSVEKKLARYESE</sequence>
<name>A0A1Q2CBG4_9ACTN</name>
<gene>
    <name evidence="1" type="ORF">RPIT_00300</name>
</gene>
<evidence type="ECO:0000313" key="2">
    <source>
        <dbReference type="Proteomes" id="UP000188324"/>
    </source>
</evidence>
<dbReference type="RefSeq" id="WP_077339377.1">
    <property type="nucleotide sequence ID" value="NZ_CP019605.1"/>
</dbReference>
<organism evidence="1 2">
    <name type="scientific">Tessaracoccus flavus</name>
    <dbReference type="NCBI Taxonomy" id="1610493"/>
    <lineage>
        <taxon>Bacteria</taxon>
        <taxon>Bacillati</taxon>
        <taxon>Actinomycetota</taxon>
        <taxon>Actinomycetes</taxon>
        <taxon>Propionibacteriales</taxon>
        <taxon>Propionibacteriaceae</taxon>
        <taxon>Tessaracoccus</taxon>
    </lineage>
</organism>
<protein>
    <submittedName>
        <fullName evidence="1">Uncharacterized protein</fullName>
    </submittedName>
</protein>
<accession>A0A1Q2CBG4</accession>
<dbReference type="EMBL" id="CP019605">
    <property type="protein sequence ID" value="AQP43449.1"/>
    <property type="molecule type" value="Genomic_DNA"/>
</dbReference>
<evidence type="ECO:0000313" key="1">
    <source>
        <dbReference type="EMBL" id="AQP43449.1"/>
    </source>
</evidence>
<proteinExistence type="predicted"/>
<dbReference type="Proteomes" id="UP000188324">
    <property type="component" value="Chromosome"/>
</dbReference>
<dbReference type="OrthoDB" id="5228235at2"/>
<keyword evidence="2" id="KW-1185">Reference proteome</keyword>
<dbReference type="AlphaFoldDB" id="A0A1Q2CBG4"/>
<dbReference type="KEGG" id="tfl:RPIT_00300"/>
<reference evidence="1 2" key="1">
    <citation type="journal article" date="2016" name="Int. J. Syst. Evol. Microbiol.">
        <title>Tessaracoccus flavus sp. nov., isolated from the drainage system of a lindane-producing factory.</title>
        <authorList>
            <person name="Kumari R."/>
            <person name="Singh P."/>
            <person name="Schumann P."/>
            <person name="Lal R."/>
        </authorList>
    </citation>
    <scope>NUCLEOTIDE SEQUENCE [LARGE SCALE GENOMIC DNA]</scope>
    <source>
        <strain evidence="1 2">RP1T</strain>
    </source>
</reference>